<evidence type="ECO:0000313" key="1">
    <source>
        <dbReference type="EMBL" id="WIT14105.1"/>
    </source>
</evidence>
<dbReference type="EMBL" id="CP116346">
    <property type="protein sequence ID" value="WIT14105.1"/>
    <property type="molecule type" value="Genomic_DNA"/>
</dbReference>
<keyword evidence="2" id="KW-1185">Reference proteome</keyword>
<dbReference type="KEGG" id="pais:PFX98_10910"/>
<dbReference type="Gene3D" id="3.30.420.10">
    <property type="entry name" value="Ribonuclease H-like superfamily/Ribonuclease H"/>
    <property type="match status" value="1"/>
</dbReference>
<accession>A0AA95SR08</accession>
<dbReference type="RefSeq" id="WP_285235228.1">
    <property type="nucleotide sequence ID" value="NZ_CP116346.1"/>
</dbReference>
<sequence length="339" mass="38158">MVKEATTVAGVSRSFVYKQWSSICRHGFDPKSLLPRRDRCGAKGVVRRCDPGERKKPGRKTLHERIARAFGEPPPPGQPGMSTEWAAAIMVADNQIATPKPPWPTRTDQIIKSQFIGRAEEVNGKIELVKPEIFTYPNARQIKRVLTVEVEKLKRLIESTTARHFNSSMRGLVARNWQGVAGPGHTWAIDSTVGDIYLRSSLDRSWIVGRPIVYVIVDIWSTAIVGFYVCLTGPSWNTAKISLFNAAFDPKQLGELWGYEPILSLVPHPTLSYCLMCDRGEYLSLGHRETAVKLLPLTSYAPPYRGDPWDSRRNGTSSLHLWRELRPQGASNPRCARRR</sequence>
<name>A0AA95SR08_9BURK</name>
<organism evidence="1 2">
    <name type="scientific">Paucibacter sediminis</name>
    <dbReference type="NCBI Taxonomy" id="3019553"/>
    <lineage>
        <taxon>Bacteria</taxon>
        <taxon>Pseudomonadati</taxon>
        <taxon>Pseudomonadota</taxon>
        <taxon>Betaproteobacteria</taxon>
        <taxon>Burkholderiales</taxon>
        <taxon>Sphaerotilaceae</taxon>
        <taxon>Roseateles</taxon>
    </lineage>
</organism>
<dbReference type="AlphaFoldDB" id="A0AA95SR08"/>
<proteinExistence type="predicted"/>
<evidence type="ECO:0000313" key="2">
    <source>
        <dbReference type="Proteomes" id="UP001177769"/>
    </source>
</evidence>
<reference evidence="1" key="1">
    <citation type="submission" date="2023-01" db="EMBL/GenBank/DDBJ databases">
        <title>Whole genome sequence of Paucibacter sp. S2-9 isolated from pond sediment.</title>
        <authorList>
            <person name="Jung J.Y."/>
        </authorList>
    </citation>
    <scope>NUCLEOTIDE SEQUENCE</scope>
    <source>
        <strain evidence="1">S2-9</strain>
    </source>
</reference>
<gene>
    <name evidence="1" type="ORF">PFX98_10910</name>
</gene>
<dbReference type="GO" id="GO:0003676">
    <property type="term" value="F:nucleic acid binding"/>
    <property type="evidence" value="ECO:0007669"/>
    <property type="project" value="InterPro"/>
</dbReference>
<protein>
    <recommendedName>
        <fullName evidence="3">Integrase catalytic domain-containing protein</fullName>
    </recommendedName>
</protein>
<dbReference type="InterPro" id="IPR036397">
    <property type="entry name" value="RNaseH_sf"/>
</dbReference>
<dbReference type="Proteomes" id="UP001177769">
    <property type="component" value="Chromosome"/>
</dbReference>
<evidence type="ECO:0008006" key="3">
    <source>
        <dbReference type="Google" id="ProtNLM"/>
    </source>
</evidence>